<dbReference type="EMBL" id="JAGMUV010000006">
    <property type="protein sequence ID" value="KAH7153607.1"/>
    <property type="molecule type" value="Genomic_DNA"/>
</dbReference>
<dbReference type="InterPro" id="IPR011118">
    <property type="entry name" value="Tannase/feruloyl_esterase"/>
</dbReference>
<name>A0A9P9F695_9HYPO</name>
<evidence type="ECO:0000256" key="4">
    <source>
        <dbReference type="ARBA" id="ARBA00022729"/>
    </source>
</evidence>
<evidence type="ECO:0000256" key="5">
    <source>
        <dbReference type="ARBA" id="ARBA00022801"/>
    </source>
</evidence>
<comment type="caution">
    <text evidence="9">The sequence shown here is derived from an EMBL/GenBank/DDBJ whole genome shotgun (WGS) entry which is preliminary data.</text>
</comment>
<dbReference type="GO" id="GO:0046872">
    <property type="term" value="F:metal ion binding"/>
    <property type="evidence" value="ECO:0007669"/>
    <property type="project" value="UniProtKB-KW"/>
</dbReference>
<accession>A0A9P9F695</accession>
<dbReference type="AlphaFoldDB" id="A0A9P9F695"/>
<organism evidence="9 10">
    <name type="scientific">Dactylonectria macrodidyma</name>
    <dbReference type="NCBI Taxonomy" id="307937"/>
    <lineage>
        <taxon>Eukaryota</taxon>
        <taxon>Fungi</taxon>
        <taxon>Dikarya</taxon>
        <taxon>Ascomycota</taxon>
        <taxon>Pezizomycotina</taxon>
        <taxon>Sordariomycetes</taxon>
        <taxon>Hypocreomycetidae</taxon>
        <taxon>Hypocreales</taxon>
        <taxon>Nectriaceae</taxon>
        <taxon>Dactylonectria</taxon>
    </lineage>
</organism>
<gene>
    <name evidence="9" type="ORF">EDB81DRAFT_791655</name>
</gene>
<keyword evidence="3" id="KW-0479">Metal-binding</keyword>
<keyword evidence="10" id="KW-1185">Reference proteome</keyword>
<evidence type="ECO:0000256" key="1">
    <source>
        <dbReference type="ARBA" id="ARBA00006249"/>
    </source>
</evidence>
<dbReference type="InterPro" id="IPR029058">
    <property type="entry name" value="AB_hydrolase_fold"/>
</dbReference>
<evidence type="ECO:0000256" key="2">
    <source>
        <dbReference type="ARBA" id="ARBA00022487"/>
    </source>
</evidence>
<dbReference type="GO" id="GO:0030600">
    <property type="term" value="F:feruloyl esterase activity"/>
    <property type="evidence" value="ECO:0007669"/>
    <property type="project" value="UniProtKB-ARBA"/>
</dbReference>
<dbReference type="OrthoDB" id="3039123at2759"/>
<keyword evidence="2" id="KW-0719">Serine esterase</keyword>
<keyword evidence="5 8" id="KW-0378">Hydrolase</keyword>
<comment type="similarity">
    <text evidence="1 8">Belongs to the tannase family.</text>
</comment>
<dbReference type="PANTHER" id="PTHR33938">
    <property type="entry name" value="FERULOYL ESTERASE B-RELATED"/>
    <property type="match status" value="1"/>
</dbReference>
<proteinExistence type="inferred from homology"/>
<protein>
    <recommendedName>
        <fullName evidence="8">Carboxylic ester hydrolase</fullName>
        <ecNumber evidence="8">3.1.1.-</ecNumber>
    </recommendedName>
</protein>
<evidence type="ECO:0000256" key="8">
    <source>
        <dbReference type="RuleBase" id="RU361238"/>
    </source>
</evidence>
<evidence type="ECO:0000256" key="6">
    <source>
        <dbReference type="ARBA" id="ARBA00022837"/>
    </source>
</evidence>
<evidence type="ECO:0000313" key="9">
    <source>
        <dbReference type="EMBL" id="KAH7153607.1"/>
    </source>
</evidence>
<dbReference type="PANTHER" id="PTHR33938:SF8">
    <property type="entry name" value="CARBOXYLIC ESTER HYDROLASE"/>
    <property type="match status" value="1"/>
</dbReference>
<sequence>MTTAAHNSVPHLCFGRLLNTSWIGVTPPARIFKMLGSISFVALSLVAATFADSQKPLLSDGSYSPQRPCASVTPPEIDIQGASILSFSAAEVTDYETSTGPTVSFCDVNVTLTHNTAGDKVRVQVWLPLDMNDWNERFQATGGGGFIAGAFSLMLGPAVASGYAAASTDAGLSALDGSELIGDSQLMTNFASLSLHEMAVVGKVVTEWFYGKPASYSYWNGCSTGGRQGMMEAQKYPDDFDGILSLAPAINWDRFMPMEMYPYVVMTQEGEVVPACVFDALREYAIAFCDGDDGAEDGVISDPQSCKFDAKSAVDKPTNCNDDSYAAISSRQARIYNLIVDGFVTQNGTRLWYGLMHGTDFSLLIHDPPYMKGWALDFVLEQPDLDPSTMTYAMLEDIFVKSQEKWNSVIGTDDPDLTAFRDHGGKILTWHGLSDPLIFPEGTLDYWRKVEANMGGSSAVDDFYRVFSAPGVAHCRGGYGPFPENPMNALVSWVEDGDAPDTLPATITTNGVTTERNLCRYPLTQRYLGKGLINKASSWTCTANDGVPLD</sequence>
<dbReference type="Proteomes" id="UP000738349">
    <property type="component" value="Unassembled WGS sequence"/>
</dbReference>
<keyword evidence="4" id="KW-0732">Signal</keyword>
<dbReference type="Pfam" id="PF07519">
    <property type="entry name" value="Tannase"/>
    <property type="match status" value="1"/>
</dbReference>
<evidence type="ECO:0000313" key="10">
    <source>
        <dbReference type="Proteomes" id="UP000738349"/>
    </source>
</evidence>
<evidence type="ECO:0000256" key="3">
    <source>
        <dbReference type="ARBA" id="ARBA00022723"/>
    </source>
</evidence>
<dbReference type="SUPFAM" id="SSF53474">
    <property type="entry name" value="alpha/beta-Hydrolases"/>
    <property type="match status" value="1"/>
</dbReference>
<reference evidence="9" key="1">
    <citation type="journal article" date="2021" name="Nat. Commun.">
        <title>Genetic determinants of endophytism in the Arabidopsis root mycobiome.</title>
        <authorList>
            <person name="Mesny F."/>
            <person name="Miyauchi S."/>
            <person name="Thiergart T."/>
            <person name="Pickel B."/>
            <person name="Atanasova L."/>
            <person name="Karlsson M."/>
            <person name="Huettel B."/>
            <person name="Barry K.W."/>
            <person name="Haridas S."/>
            <person name="Chen C."/>
            <person name="Bauer D."/>
            <person name="Andreopoulos W."/>
            <person name="Pangilinan J."/>
            <person name="LaButti K."/>
            <person name="Riley R."/>
            <person name="Lipzen A."/>
            <person name="Clum A."/>
            <person name="Drula E."/>
            <person name="Henrissat B."/>
            <person name="Kohler A."/>
            <person name="Grigoriev I.V."/>
            <person name="Martin F.M."/>
            <person name="Hacquard S."/>
        </authorList>
    </citation>
    <scope>NUCLEOTIDE SEQUENCE</scope>
    <source>
        <strain evidence="9">MPI-CAGE-AT-0147</strain>
    </source>
</reference>
<evidence type="ECO:0000256" key="7">
    <source>
        <dbReference type="ARBA" id="ARBA00023157"/>
    </source>
</evidence>
<keyword evidence="6" id="KW-0106">Calcium</keyword>
<dbReference type="EC" id="3.1.1.-" evidence="8"/>
<keyword evidence="7" id="KW-1015">Disulfide bond</keyword>